<dbReference type="SUPFAM" id="SSF51735">
    <property type="entry name" value="NAD(P)-binding Rossmann-fold domains"/>
    <property type="match status" value="1"/>
</dbReference>
<organism evidence="7 8">
    <name type="scientific">Erythranthe guttata</name>
    <name type="common">Yellow monkey flower</name>
    <name type="synonym">Mimulus guttatus</name>
    <dbReference type="NCBI Taxonomy" id="4155"/>
    <lineage>
        <taxon>Eukaryota</taxon>
        <taxon>Viridiplantae</taxon>
        <taxon>Streptophyta</taxon>
        <taxon>Embryophyta</taxon>
        <taxon>Tracheophyta</taxon>
        <taxon>Spermatophyta</taxon>
        <taxon>Magnoliopsida</taxon>
        <taxon>eudicotyledons</taxon>
        <taxon>Gunneridae</taxon>
        <taxon>Pentapetalae</taxon>
        <taxon>asterids</taxon>
        <taxon>lamiids</taxon>
        <taxon>Lamiales</taxon>
        <taxon>Phrymaceae</taxon>
        <taxon>Erythranthe</taxon>
    </lineage>
</organism>
<dbReference type="Pfam" id="PF03015">
    <property type="entry name" value="Sterile"/>
    <property type="match status" value="1"/>
</dbReference>
<dbReference type="PANTHER" id="PTHR11011">
    <property type="entry name" value="MALE STERILITY PROTEIN 2-RELATED"/>
    <property type="match status" value="1"/>
</dbReference>
<dbReference type="Gene3D" id="3.40.50.720">
    <property type="entry name" value="NAD(P)-binding Rossmann-like Domain"/>
    <property type="match status" value="1"/>
</dbReference>
<sequence length="503" mass="57418">MEETTQIIQYFEGKTIFITGATGFLAKVFSEKILRLQPNVKKLFLLIRPTAKQSIEQRLHEEVVNTELFGVLREELGDEEFDSTIRSKVVPVSGDVSLQNLGIVDSQFRQDLWHQIDIIVNSAATTKFDERYDVAFGINALGAMHVQHFARKCSKLQMLLQVSTAYVHGTTVGLIPEKPLHMGETLAGAKITHLDIDSEKKIINETLTRLRAQKHTEKEINIAMKNLGIERAMLHGWPNTYVFTKAIGEMLLEGFKEKGNVVIIRPTIITSTYSEPFPGWTEGLRTLDSIFVAYGKGNLKFFLGDPESTPDLIPGDMVVNCMVAAIALSRSIDETKHDLYIYHVGSSRQNPVKYSEVKWLMHRYLTENPLFDSSTGKPIRVGQPITLNSMSSFHNYISTHYLPFLKILKIINMMSCNHLESIYSKARRSVDSALRLAELYKPYLFFQGIFDDVNTENLRKLIRGRSEKLKEEDVLNFDPKCIQWDDYFLNTHFRGIAKYVLKK</sequence>
<dbReference type="GO" id="GO:0080019">
    <property type="term" value="F:alcohol-forming very long-chain fatty acyl-CoA reductase activity"/>
    <property type="evidence" value="ECO:0000318"/>
    <property type="project" value="GO_Central"/>
</dbReference>
<comment type="similarity">
    <text evidence="1 4">Belongs to the fatty acyl-CoA reductase family.</text>
</comment>
<dbReference type="EC" id="1.2.1.84" evidence="4"/>
<name>A0A022R6J0_ERYGU</name>
<dbReference type="InterPro" id="IPR036291">
    <property type="entry name" value="NAD(P)-bd_dom_sf"/>
</dbReference>
<accession>A0A022R6J0</accession>
<comment type="catalytic activity">
    <reaction evidence="4">
        <text>a long-chain fatty acyl-CoA + 2 NADPH + 2 H(+) = a long-chain primary fatty alcohol + 2 NADP(+) + CoA</text>
        <dbReference type="Rhea" id="RHEA:52716"/>
        <dbReference type="ChEBI" id="CHEBI:15378"/>
        <dbReference type="ChEBI" id="CHEBI:57287"/>
        <dbReference type="ChEBI" id="CHEBI:57783"/>
        <dbReference type="ChEBI" id="CHEBI:58349"/>
        <dbReference type="ChEBI" id="CHEBI:77396"/>
        <dbReference type="ChEBI" id="CHEBI:83139"/>
        <dbReference type="EC" id="1.2.1.84"/>
    </reaction>
</comment>
<dbReference type="EMBL" id="KI630592">
    <property type="protein sequence ID" value="EYU36082.1"/>
    <property type="molecule type" value="Genomic_DNA"/>
</dbReference>
<dbReference type="STRING" id="4155.A0A022R6J0"/>
<dbReference type="AlphaFoldDB" id="A0A022R6J0"/>
<evidence type="ECO:0000256" key="4">
    <source>
        <dbReference type="RuleBase" id="RU363097"/>
    </source>
</evidence>
<proteinExistence type="inferred from homology"/>
<dbReference type="GO" id="GO:0010345">
    <property type="term" value="P:suberin biosynthetic process"/>
    <property type="evidence" value="ECO:0000318"/>
    <property type="project" value="GO_Central"/>
</dbReference>
<keyword evidence="2 4" id="KW-0444">Lipid biosynthesis</keyword>
<keyword evidence="3 4" id="KW-0443">Lipid metabolism</keyword>
<dbReference type="InterPro" id="IPR033640">
    <property type="entry name" value="FAR_C"/>
</dbReference>
<evidence type="ECO:0000256" key="2">
    <source>
        <dbReference type="ARBA" id="ARBA00022516"/>
    </source>
</evidence>
<dbReference type="GO" id="GO:0035336">
    <property type="term" value="P:long-chain fatty-acyl-CoA metabolic process"/>
    <property type="evidence" value="ECO:0000318"/>
    <property type="project" value="GO_Central"/>
</dbReference>
<dbReference type="eggNOG" id="KOG1221">
    <property type="taxonomic scope" value="Eukaryota"/>
</dbReference>
<dbReference type="InterPro" id="IPR013120">
    <property type="entry name" value="FAR_NAD-bd"/>
</dbReference>
<dbReference type="GO" id="GO:0102965">
    <property type="term" value="F:alcohol-forming long-chain fatty acyl-CoA reductase activity"/>
    <property type="evidence" value="ECO:0007669"/>
    <property type="project" value="UniProtKB-EC"/>
</dbReference>
<dbReference type="CDD" id="cd09071">
    <property type="entry name" value="FAR_C"/>
    <property type="match status" value="1"/>
</dbReference>
<keyword evidence="4" id="KW-0521">NADP</keyword>
<evidence type="ECO:0000259" key="6">
    <source>
        <dbReference type="Pfam" id="PF07993"/>
    </source>
</evidence>
<dbReference type="PANTHER" id="PTHR11011:SF105">
    <property type="entry name" value="FATTY ACYL-COA REDUCTASE"/>
    <property type="match status" value="1"/>
</dbReference>
<dbReference type="CDD" id="cd05236">
    <property type="entry name" value="FAR-N_SDR_e"/>
    <property type="match status" value="1"/>
</dbReference>
<evidence type="ECO:0000256" key="3">
    <source>
        <dbReference type="ARBA" id="ARBA00023098"/>
    </source>
</evidence>
<keyword evidence="4" id="KW-0560">Oxidoreductase</keyword>
<protein>
    <recommendedName>
        <fullName evidence="4">Fatty acyl-CoA reductase</fullName>
        <ecNumber evidence="4">1.2.1.84</ecNumber>
    </recommendedName>
</protein>
<evidence type="ECO:0000313" key="7">
    <source>
        <dbReference type="EMBL" id="EYU36082.1"/>
    </source>
</evidence>
<keyword evidence="8" id="KW-1185">Reference proteome</keyword>
<dbReference type="Proteomes" id="UP000030748">
    <property type="component" value="Unassembled WGS sequence"/>
</dbReference>
<dbReference type="Pfam" id="PF07993">
    <property type="entry name" value="NAD_binding_4"/>
    <property type="match status" value="1"/>
</dbReference>
<evidence type="ECO:0000256" key="1">
    <source>
        <dbReference type="ARBA" id="ARBA00005928"/>
    </source>
</evidence>
<comment type="function">
    <text evidence="4">Catalyzes the reduction of fatty acyl-CoA to fatty alcohols.</text>
</comment>
<reference evidence="7 8" key="1">
    <citation type="journal article" date="2013" name="Proc. Natl. Acad. Sci. U.S.A.">
        <title>Fine-scale variation in meiotic recombination in Mimulus inferred from population shotgun sequencing.</title>
        <authorList>
            <person name="Hellsten U."/>
            <person name="Wright K.M."/>
            <person name="Jenkins J."/>
            <person name="Shu S."/>
            <person name="Yuan Y."/>
            <person name="Wessler S.R."/>
            <person name="Schmutz J."/>
            <person name="Willis J.H."/>
            <person name="Rokhsar D.S."/>
        </authorList>
    </citation>
    <scope>NUCLEOTIDE SEQUENCE [LARGE SCALE GENOMIC DNA]</scope>
    <source>
        <strain evidence="8">cv. DUN x IM62</strain>
    </source>
</reference>
<gene>
    <name evidence="7" type="ORF">MIMGU_mgv1a004946mg</name>
</gene>
<evidence type="ECO:0000259" key="5">
    <source>
        <dbReference type="Pfam" id="PF03015"/>
    </source>
</evidence>
<dbReference type="InterPro" id="IPR026055">
    <property type="entry name" value="FAR"/>
</dbReference>
<feature type="domain" description="Fatty acyl-CoA reductase C-terminal" evidence="5">
    <location>
        <begin position="400"/>
        <end position="503"/>
    </location>
</feature>
<feature type="domain" description="Thioester reductase (TE)" evidence="6">
    <location>
        <begin position="18"/>
        <end position="322"/>
    </location>
</feature>
<evidence type="ECO:0000313" key="8">
    <source>
        <dbReference type="Proteomes" id="UP000030748"/>
    </source>
</evidence>